<sequence>MSLKILLDDQIEKLFKDNPELKSIKKNKFEISVASFANLKYLNGLEFDDLVDGIMGEGGDEGIDLCYVYCNGTLVKDEQHPITKDSTLKVKFFQVKKEDGFSTDGFRKLKEGIDEIFNLDLELDKLQIIGANQDILEMADLIRKIFRTSRLERAKFSCEVFYVTASPEINISEKIKHLEEELKKNSLAIPFEFEYLGAQKILDLTGKNDEQIEIKFDSQPLNISEKDIEATGFAGFVNGNELIKSLLDKEENFRSHLTEGNIRFFLGEDKKINSSIIDSANDPIKASNFWAMNNGLTIIGDTISPLNAKGYNITNPQIVNGCQTIHCLYLAYSDQNKNTLPETLKVFVKLVKTENTDTQTDIISATNSQNPVKSASLKANDHIQRNIEKHLLEAGILYERRDNFYKRQGFTGNKVIGLLKMAQIVHTVVNKEAVVAVNDTTTLFDTETKYNSIFNDKADFDLYKFSTILYQKIWTIKNSDIRANDYQSEQRDLISKGGFIFLHIMSSLLFSDSEYIEEQKAKTSKLTKNIVIETPARKNEFTKRKKWLFENIEKENFLEFYYETAKIIFFNSADEYVKNTNKSKNSLFKFRGFDKDYVRPEIDKYIIEKESQQLSETKTN</sequence>
<evidence type="ECO:0000313" key="2">
    <source>
        <dbReference type="EMBL" id="MBE8726121.1"/>
    </source>
</evidence>
<dbReference type="Pfam" id="PF10592">
    <property type="entry name" value="AIPR"/>
    <property type="match status" value="1"/>
</dbReference>
<name>A0ABR9TL93_9FLAO</name>
<dbReference type="InterPro" id="IPR018891">
    <property type="entry name" value="AIPR_C"/>
</dbReference>
<protein>
    <recommendedName>
        <fullName evidence="1">Abortive phage infection protein C-terminal domain-containing protein</fullName>
    </recommendedName>
</protein>
<feature type="domain" description="Abortive phage infection protein C-terminal" evidence="1">
    <location>
        <begin position="259"/>
        <end position="546"/>
    </location>
</feature>
<comment type="caution">
    <text evidence="2">The sequence shown here is derived from an EMBL/GenBank/DDBJ whole genome shotgun (WGS) entry which is preliminary data.</text>
</comment>
<evidence type="ECO:0000313" key="3">
    <source>
        <dbReference type="Proteomes" id="UP000640614"/>
    </source>
</evidence>
<reference evidence="2 3" key="1">
    <citation type="submission" date="2018-07" db="EMBL/GenBank/DDBJ databases">
        <title>Genome assembly of strain KB82.</title>
        <authorList>
            <person name="Kukolya J."/>
            <person name="Horvath B."/>
            <person name="Nagy I."/>
            <person name="Toth A."/>
        </authorList>
    </citation>
    <scope>NUCLEOTIDE SEQUENCE [LARGE SCALE GENOMIC DNA]</scope>
    <source>
        <strain evidence="2 3">Kb82</strain>
    </source>
</reference>
<dbReference type="EMBL" id="PRDM01000003">
    <property type="protein sequence ID" value="MBE8726121.1"/>
    <property type="molecule type" value="Genomic_DNA"/>
</dbReference>
<keyword evidence="3" id="KW-1185">Reference proteome</keyword>
<dbReference type="Proteomes" id="UP000640614">
    <property type="component" value="Unassembled WGS sequence"/>
</dbReference>
<accession>A0ABR9TL93</accession>
<organism evidence="2 3">
    <name type="scientific">Flavobacterium hungaricum</name>
    <dbReference type="NCBI Taxonomy" id="2082725"/>
    <lineage>
        <taxon>Bacteria</taxon>
        <taxon>Pseudomonadati</taxon>
        <taxon>Bacteroidota</taxon>
        <taxon>Flavobacteriia</taxon>
        <taxon>Flavobacteriales</taxon>
        <taxon>Flavobacteriaceae</taxon>
        <taxon>Flavobacterium</taxon>
    </lineage>
</organism>
<evidence type="ECO:0000259" key="1">
    <source>
        <dbReference type="Pfam" id="PF10592"/>
    </source>
</evidence>
<gene>
    <name evidence="2" type="ORF">C4F50_14380</name>
</gene>
<dbReference type="RefSeq" id="WP_194139317.1">
    <property type="nucleotide sequence ID" value="NZ_PRDM01000003.1"/>
</dbReference>
<proteinExistence type="predicted"/>